<evidence type="ECO:0000313" key="1">
    <source>
        <dbReference type="EMBL" id="VVV00715.1"/>
    </source>
</evidence>
<name>A0AC61Y956_9FLAO</name>
<reference evidence="1" key="1">
    <citation type="submission" date="2019-09" db="EMBL/GenBank/DDBJ databases">
        <authorList>
            <person name="Rodrigo-Torres L."/>
            <person name="Arahal R. D."/>
            <person name="Lucena T."/>
        </authorList>
    </citation>
    <scope>NUCLEOTIDE SEQUENCE</scope>
    <source>
        <strain evidence="1">ISS653</strain>
    </source>
</reference>
<sequence length="501" mass="57726">MKKFLIILTSIIAIIVLAYFILQSLAESKIESFLQKEIEFKEVDVNLWKGSVKVFQPKFNRDGKNIQTEKISASGFSYYDYLVDKKIVVDELIIHQPVIEIVSSNSSKDSTSTKKSKSSKFKKDVVVKNVKLEDGKLSFQQDTLRKLKVENFSVQIDSLGLNENTLKQKVPFQYKNFLVSLSRLDYTVNELQDIAVEHLELTPSQVEFTQIDLKPRFSRQDYVEVIPYEKDLMNLKLKKLNIEDYDFVLNDSGNEFDAKKVVLDSIYFTIYRDKTVKDDTRKKNLYSKMLRNLKLKLSIDSVKIKRAYIEYEELIQKSRPPGKLFFEDLNVDIAHVTNKNLGREDFPETKISIQSQFMGKSPIQVDWGFKVNNPNDVFTISGSSHNIPQESINSFFVPAMSIKTQGEVNDLYFNFRGNSVQASGDLGIDYENFKIEVLKKGSSEKKGFMSFLANLAVKKNSKKNGSTEKHVDAVERDPTKSFWNYFWVCIEAGLRKSIIVF</sequence>
<dbReference type="Proteomes" id="UP000356253">
    <property type="component" value="Unassembled WGS sequence"/>
</dbReference>
<proteinExistence type="predicted"/>
<comment type="caution">
    <text evidence="1">The sequence shown here is derived from an EMBL/GenBank/DDBJ whole genome shotgun (WGS) entry which is preliminary data.</text>
</comment>
<accession>A0AC61Y956</accession>
<protein>
    <submittedName>
        <fullName evidence="1">Uncharacterized protein</fullName>
    </submittedName>
</protein>
<evidence type="ECO:0000313" key="2">
    <source>
        <dbReference type="Proteomes" id="UP000356253"/>
    </source>
</evidence>
<gene>
    <name evidence="1" type="ORF">FVB9532_01990</name>
</gene>
<dbReference type="EMBL" id="CABVMM010000007">
    <property type="protein sequence ID" value="VVV00715.1"/>
    <property type="molecule type" value="Genomic_DNA"/>
</dbReference>
<organism evidence="1 2">
    <name type="scientific">Mesonia oceanica</name>
    <dbReference type="NCBI Taxonomy" id="2687242"/>
    <lineage>
        <taxon>Bacteria</taxon>
        <taxon>Pseudomonadati</taxon>
        <taxon>Bacteroidota</taxon>
        <taxon>Flavobacteriia</taxon>
        <taxon>Flavobacteriales</taxon>
        <taxon>Flavobacteriaceae</taxon>
        <taxon>Mesonia</taxon>
    </lineage>
</organism>
<keyword evidence="2" id="KW-1185">Reference proteome</keyword>